<organism evidence="13">
    <name type="scientific">Ananas comosus var. bracteatus</name>
    <name type="common">red pineapple</name>
    <dbReference type="NCBI Taxonomy" id="296719"/>
    <lineage>
        <taxon>Eukaryota</taxon>
        <taxon>Viridiplantae</taxon>
        <taxon>Streptophyta</taxon>
        <taxon>Embryophyta</taxon>
        <taxon>Tracheophyta</taxon>
        <taxon>Spermatophyta</taxon>
        <taxon>Magnoliopsida</taxon>
        <taxon>Liliopsida</taxon>
        <taxon>Poales</taxon>
        <taxon>Bromeliaceae</taxon>
        <taxon>Bromelioideae</taxon>
        <taxon>Ananas</taxon>
    </lineage>
</organism>
<proteinExistence type="inferred from homology"/>
<keyword evidence="9 11" id="KW-0472">Membrane</keyword>
<dbReference type="InterPro" id="IPR004316">
    <property type="entry name" value="SWEET_rpt"/>
</dbReference>
<keyword evidence="4" id="KW-1003">Cell membrane</keyword>
<evidence type="ECO:0000256" key="4">
    <source>
        <dbReference type="ARBA" id="ARBA00022475"/>
    </source>
</evidence>
<dbReference type="Gene3D" id="1.20.1280.290">
    <property type="match status" value="2"/>
</dbReference>
<feature type="region of interest" description="Disordered" evidence="12">
    <location>
        <begin position="239"/>
        <end position="291"/>
    </location>
</feature>
<name>A0A6V7Q0F9_ANACO</name>
<reference evidence="13" key="1">
    <citation type="submission" date="2020-07" db="EMBL/GenBank/DDBJ databases">
        <authorList>
            <person name="Lin J."/>
        </authorList>
    </citation>
    <scope>NUCLEOTIDE SEQUENCE</scope>
</reference>
<dbReference type="EMBL" id="LR862131">
    <property type="protein sequence ID" value="CAD1836649.1"/>
    <property type="molecule type" value="Genomic_DNA"/>
</dbReference>
<sequence>MCGVFKPSAHILPRLSEEIDRRFQSVPYVVALFSAMLWIFYALVKSNEGLLISINSFGCLIETVYIVMYLVYAPKSAKIFTVKILLVLNVGVFALILLLTLLLSKGSDRVHILGWVCVGFSVSVFVAPLSIIRLVIRTKSVEFMPFSLSFSLTLSAVVWFGYGLLTKDKYVAVMDYLLFSIFLNTKHIRVSLCIMQMVLYIVYKNKRPMIEEYKLPEQVVEIVKLSVTAERGSEVHPIDLKPQHACGEGPEAGGGRKEYEQAVDDSSSGDGGSGEKDIEALEKGEMGNVEV</sequence>
<evidence type="ECO:0000256" key="11">
    <source>
        <dbReference type="RuleBase" id="RU910715"/>
    </source>
</evidence>
<evidence type="ECO:0000256" key="3">
    <source>
        <dbReference type="ARBA" id="ARBA00022448"/>
    </source>
</evidence>
<feature type="transmembrane region" description="Helical" evidence="11">
    <location>
        <begin position="177"/>
        <end position="203"/>
    </location>
</feature>
<dbReference type="FunFam" id="1.20.1280.290:FF:000003">
    <property type="entry name" value="Bidirectional sugar transporter SWEET"/>
    <property type="match status" value="1"/>
</dbReference>
<comment type="subunit">
    <text evidence="10">Forms homooligomers and/or heterooligomers.</text>
</comment>
<comment type="function">
    <text evidence="11">Mediates both low-affinity uptake and efflux of sugar across the membrane.</text>
</comment>
<evidence type="ECO:0000313" key="13">
    <source>
        <dbReference type="EMBL" id="CAD1836649.1"/>
    </source>
</evidence>
<protein>
    <recommendedName>
        <fullName evidence="11">Bidirectional sugar transporter SWEET</fullName>
    </recommendedName>
</protein>
<gene>
    <name evidence="13" type="ORF">CB5_LOCUS19860</name>
</gene>
<comment type="similarity">
    <text evidence="2 11">Belongs to the SWEET sugar transporter family.</text>
</comment>
<evidence type="ECO:0000256" key="12">
    <source>
        <dbReference type="SAM" id="MobiDB-lite"/>
    </source>
</evidence>
<feature type="transmembrane region" description="Helical" evidence="11">
    <location>
        <begin position="84"/>
        <end position="104"/>
    </location>
</feature>
<dbReference type="Pfam" id="PF03083">
    <property type="entry name" value="MtN3_slv"/>
    <property type="match status" value="2"/>
</dbReference>
<evidence type="ECO:0000256" key="10">
    <source>
        <dbReference type="ARBA" id="ARBA00038715"/>
    </source>
</evidence>
<evidence type="ECO:0000256" key="2">
    <source>
        <dbReference type="ARBA" id="ARBA00007809"/>
    </source>
</evidence>
<accession>A0A6V7Q0F9</accession>
<evidence type="ECO:0000256" key="1">
    <source>
        <dbReference type="ARBA" id="ARBA00004651"/>
    </source>
</evidence>
<feature type="transmembrane region" description="Helical" evidence="11">
    <location>
        <begin position="143"/>
        <end position="165"/>
    </location>
</feature>
<feature type="transmembrane region" description="Helical" evidence="11">
    <location>
        <begin position="50"/>
        <end position="72"/>
    </location>
</feature>
<dbReference type="InterPro" id="IPR047664">
    <property type="entry name" value="SWEET"/>
</dbReference>
<keyword evidence="3 11" id="KW-0813">Transport</keyword>
<comment type="subcellular location">
    <subcellularLocation>
        <location evidence="1">Cell membrane</location>
        <topology evidence="1">Multi-pass membrane protein</topology>
    </subcellularLocation>
</comment>
<keyword evidence="5 11" id="KW-0762">Sugar transport</keyword>
<dbReference type="GO" id="GO:0051119">
    <property type="term" value="F:sugar transmembrane transporter activity"/>
    <property type="evidence" value="ECO:0007669"/>
    <property type="project" value="InterPro"/>
</dbReference>
<feature type="transmembrane region" description="Helical" evidence="11">
    <location>
        <begin position="110"/>
        <end position="136"/>
    </location>
</feature>
<evidence type="ECO:0000256" key="9">
    <source>
        <dbReference type="ARBA" id="ARBA00023136"/>
    </source>
</evidence>
<evidence type="ECO:0000256" key="5">
    <source>
        <dbReference type="ARBA" id="ARBA00022597"/>
    </source>
</evidence>
<keyword evidence="8 11" id="KW-1133">Transmembrane helix</keyword>
<feature type="compositionally biased region" description="Basic and acidic residues" evidence="12">
    <location>
        <begin position="273"/>
        <end position="285"/>
    </location>
</feature>
<dbReference type="PANTHER" id="PTHR10791">
    <property type="entry name" value="RAG1-ACTIVATING PROTEIN 1"/>
    <property type="match status" value="1"/>
</dbReference>
<dbReference type="GO" id="GO:0005886">
    <property type="term" value="C:plasma membrane"/>
    <property type="evidence" value="ECO:0007669"/>
    <property type="project" value="UniProtKB-SubCell"/>
</dbReference>
<comment type="caution">
    <text evidence="11">Lacks conserved residue(s) required for the propagation of feature annotation.</text>
</comment>
<evidence type="ECO:0000256" key="7">
    <source>
        <dbReference type="ARBA" id="ARBA00022737"/>
    </source>
</evidence>
<keyword evidence="7" id="KW-0677">Repeat</keyword>
<evidence type="ECO:0000256" key="8">
    <source>
        <dbReference type="ARBA" id="ARBA00022989"/>
    </source>
</evidence>
<keyword evidence="6 11" id="KW-0812">Transmembrane</keyword>
<dbReference type="PANTHER" id="PTHR10791:SF22">
    <property type="entry name" value="BIDIRECTIONAL SUGAR TRANSPORTER SWEET11"/>
    <property type="match status" value="1"/>
</dbReference>
<feature type="transmembrane region" description="Helical" evidence="11">
    <location>
        <begin position="26"/>
        <end position="44"/>
    </location>
</feature>
<evidence type="ECO:0000256" key="6">
    <source>
        <dbReference type="ARBA" id="ARBA00022692"/>
    </source>
</evidence>
<dbReference type="AlphaFoldDB" id="A0A6V7Q0F9"/>